<evidence type="ECO:0000313" key="1">
    <source>
        <dbReference type="EMBL" id="KAJ5191140.1"/>
    </source>
</evidence>
<organism evidence="1 2">
    <name type="scientific">Penicillium cinerascens</name>
    <dbReference type="NCBI Taxonomy" id="70096"/>
    <lineage>
        <taxon>Eukaryota</taxon>
        <taxon>Fungi</taxon>
        <taxon>Dikarya</taxon>
        <taxon>Ascomycota</taxon>
        <taxon>Pezizomycotina</taxon>
        <taxon>Eurotiomycetes</taxon>
        <taxon>Eurotiomycetidae</taxon>
        <taxon>Eurotiales</taxon>
        <taxon>Aspergillaceae</taxon>
        <taxon>Penicillium</taxon>
    </lineage>
</organism>
<comment type="caution">
    <text evidence="1">The sequence shown here is derived from an EMBL/GenBank/DDBJ whole genome shotgun (WGS) entry which is preliminary data.</text>
</comment>
<reference evidence="1" key="2">
    <citation type="journal article" date="2023" name="IMA Fungus">
        <title>Comparative genomic study of the Penicillium genus elucidates a diverse pangenome and 15 lateral gene transfer events.</title>
        <authorList>
            <person name="Petersen C."/>
            <person name="Sorensen T."/>
            <person name="Nielsen M.R."/>
            <person name="Sondergaard T.E."/>
            <person name="Sorensen J.L."/>
            <person name="Fitzpatrick D.A."/>
            <person name="Frisvad J.C."/>
            <person name="Nielsen K.L."/>
        </authorList>
    </citation>
    <scope>NUCLEOTIDE SEQUENCE</scope>
    <source>
        <strain evidence="1">IBT 15544</strain>
    </source>
</reference>
<protein>
    <submittedName>
        <fullName evidence="1">Uncharacterized protein</fullName>
    </submittedName>
</protein>
<dbReference type="GeneID" id="83184482"/>
<reference evidence="1" key="1">
    <citation type="submission" date="2022-12" db="EMBL/GenBank/DDBJ databases">
        <authorList>
            <person name="Petersen C."/>
        </authorList>
    </citation>
    <scope>NUCLEOTIDE SEQUENCE</scope>
    <source>
        <strain evidence="1">IBT 15544</strain>
    </source>
</reference>
<proteinExistence type="predicted"/>
<evidence type="ECO:0000313" key="2">
    <source>
        <dbReference type="Proteomes" id="UP001150904"/>
    </source>
</evidence>
<name>A0A9W9M6J4_9EURO</name>
<dbReference type="EMBL" id="JAPQKR010000016">
    <property type="protein sequence ID" value="KAJ5191140.1"/>
    <property type="molecule type" value="Genomic_DNA"/>
</dbReference>
<keyword evidence="2" id="KW-1185">Reference proteome</keyword>
<dbReference type="AlphaFoldDB" id="A0A9W9M6J4"/>
<accession>A0A9W9M6J4</accession>
<gene>
    <name evidence="1" type="ORF">N7498_010125</name>
</gene>
<sequence>MTGGLRRGRHPISPSFWPVCYGYRDRDDLQVDQKQHRLKIRGVTCSQSLSVTEQCHLPVG</sequence>
<dbReference type="RefSeq" id="XP_058304080.1">
    <property type="nucleotide sequence ID" value="XM_058457181.1"/>
</dbReference>
<dbReference type="Proteomes" id="UP001150904">
    <property type="component" value="Unassembled WGS sequence"/>
</dbReference>